<feature type="signal peptide" evidence="1">
    <location>
        <begin position="1"/>
        <end position="20"/>
    </location>
</feature>
<organism evidence="3 4">
    <name type="scientific">Pseudolycoriella hygida</name>
    <dbReference type="NCBI Taxonomy" id="35572"/>
    <lineage>
        <taxon>Eukaryota</taxon>
        <taxon>Metazoa</taxon>
        <taxon>Ecdysozoa</taxon>
        <taxon>Arthropoda</taxon>
        <taxon>Hexapoda</taxon>
        <taxon>Insecta</taxon>
        <taxon>Pterygota</taxon>
        <taxon>Neoptera</taxon>
        <taxon>Endopterygota</taxon>
        <taxon>Diptera</taxon>
        <taxon>Nematocera</taxon>
        <taxon>Sciaroidea</taxon>
        <taxon>Sciaridae</taxon>
        <taxon>Pseudolycoriella</taxon>
    </lineage>
</organism>
<keyword evidence="4" id="KW-1185">Reference proteome</keyword>
<dbReference type="Proteomes" id="UP001151699">
    <property type="component" value="Chromosome X"/>
</dbReference>
<evidence type="ECO:0000256" key="1">
    <source>
        <dbReference type="SAM" id="SignalP"/>
    </source>
</evidence>
<dbReference type="InterPro" id="IPR016187">
    <property type="entry name" value="CTDL_fold"/>
</dbReference>
<dbReference type="CDD" id="cd00037">
    <property type="entry name" value="CLECT"/>
    <property type="match status" value="1"/>
</dbReference>
<gene>
    <name evidence="3" type="primary">LECM1_0</name>
    <name evidence="3" type="ORF">Bhyg_11313</name>
</gene>
<dbReference type="Pfam" id="PF00059">
    <property type="entry name" value="Lectin_C"/>
    <property type="match status" value="1"/>
</dbReference>
<dbReference type="AlphaFoldDB" id="A0A9Q0MV49"/>
<keyword evidence="1" id="KW-0732">Signal</keyword>
<feature type="domain" description="C-type lectin" evidence="2">
    <location>
        <begin position="34"/>
        <end position="158"/>
    </location>
</feature>
<accession>A0A9Q0MV49</accession>
<dbReference type="SMART" id="SM00034">
    <property type="entry name" value="CLECT"/>
    <property type="match status" value="1"/>
</dbReference>
<evidence type="ECO:0000313" key="3">
    <source>
        <dbReference type="EMBL" id="KAJ6638576.1"/>
    </source>
</evidence>
<comment type="caution">
    <text evidence="3">The sequence shown here is derived from an EMBL/GenBank/DDBJ whole genome shotgun (WGS) entry which is preliminary data.</text>
</comment>
<dbReference type="InterPro" id="IPR050111">
    <property type="entry name" value="C-type_lectin/snaclec_domain"/>
</dbReference>
<evidence type="ECO:0000259" key="2">
    <source>
        <dbReference type="PROSITE" id="PS50041"/>
    </source>
</evidence>
<dbReference type="PROSITE" id="PS50041">
    <property type="entry name" value="C_TYPE_LECTIN_2"/>
    <property type="match status" value="1"/>
</dbReference>
<proteinExistence type="predicted"/>
<dbReference type="OrthoDB" id="6503162at2759"/>
<feature type="chain" id="PRO_5040217898" evidence="1">
    <location>
        <begin position="21"/>
        <end position="333"/>
    </location>
</feature>
<reference evidence="3" key="1">
    <citation type="submission" date="2022-07" db="EMBL/GenBank/DDBJ databases">
        <authorList>
            <person name="Trinca V."/>
            <person name="Uliana J.V.C."/>
            <person name="Torres T.T."/>
            <person name="Ward R.J."/>
            <person name="Monesi N."/>
        </authorList>
    </citation>
    <scope>NUCLEOTIDE SEQUENCE</scope>
    <source>
        <strain evidence="3">HSMRA1968</strain>
        <tissue evidence="3">Whole embryos</tissue>
    </source>
</reference>
<dbReference type="InterPro" id="IPR016186">
    <property type="entry name" value="C-type_lectin-like/link_sf"/>
</dbReference>
<dbReference type="PANTHER" id="PTHR22803">
    <property type="entry name" value="MANNOSE, PHOSPHOLIPASE, LECTIN RECEPTOR RELATED"/>
    <property type="match status" value="1"/>
</dbReference>
<dbReference type="Gene3D" id="3.10.100.10">
    <property type="entry name" value="Mannose-Binding Protein A, subunit A"/>
    <property type="match status" value="1"/>
</dbReference>
<protein>
    <submittedName>
        <fullName evidence="3">C-type lectin lectoxin-Lio1</fullName>
    </submittedName>
</protein>
<dbReference type="InterPro" id="IPR001304">
    <property type="entry name" value="C-type_lectin-like"/>
</dbReference>
<dbReference type="SUPFAM" id="SSF56436">
    <property type="entry name" value="C-type lectin-like"/>
    <property type="match status" value="1"/>
</dbReference>
<dbReference type="EMBL" id="WJQU01000003">
    <property type="protein sequence ID" value="KAJ6638576.1"/>
    <property type="molecule type" value="Genomic_DNA"/>
</dbReference>
<name>A0A9Q0MV49_9DIPT</name>
<evidence type="ECO:0000313" key="4">
    <source>
        <dbReference type="Proteomes" id="UP001151699"/>
    </source>
</evidence>
<sequence length="333" mass="37296">MKQVLLYLGIVTLSFSTVYAEINNICEQGWIPLEDEKCVRLFQTFTPREQAEIICIGQGSTLISIVTPREQQILTQLILNASDAVNVWIGAQRRPGSSSEFVWNDGSAVQRFTNWAAGHPTEKIGRNCVQMRSQLSRQSADMEWVDIACTLPNWFICEKPQIWLPEHLQQAVLGLRREVRDTMYGFTDQITEMAKQLDMANTKLKYFQENPIPIGFIYVQLPYQPEPRNIWSGVEWSEVTAEYSGLFFRAEGGGSGQFGCTQAENSPRLINVNGRIATSTVMSSVEITPNGLASETLSAGASGALNHWGLSFTVSAAEVRPRNTAIRIWKRIA</sequence>